<dbReference type="RefSeq" id="WP_264227446.1">
    <property type="nucleotide sequence ID" value="NZ_CP107716.1"/>
</dbReference>
<reference evidence="3" key="1">
    <citation type="submission" date="2022-10" db="EMBL/GenBank/DDBJ databases">
        <title>YIM 151497 complete genome.</title>
        <authorList>
            <person name="Chen X."/>
        </authorList>
    </citation>
    <scope>NUCLEOTIDE SEQUENCE</scope>
    <source>
        <strain evidence="3">YIM 151497</strain>
    </source>
</reference>
<proteinExistence type="predicted"/>
<protein>
    <submittedName>
        <fullName evidence="3">Response regulator</fullName>
    </submittedName>
</protein>
<dbReference type="EMBL" id="CP107716">
    <property type="protein sequence ID" value="UYQ73889.1"/>
    <property type="molecule type" value="Genomic_DNA"/>
</dbReference>
<organism evidence="3 4">
    <name type="scientific">Pelagibacterium flavum</name>
    <dbReference type="NCBI Taxonomy" id="2984530"/>
    <lineage>
        <taxon>Bacteria</taxon>
        <taxon>Pseudomonadati</taxon>
        <taxon>Pseudomonadota</taxon>
        <taxon>Alphaproteobacteria</taxon>
        <taxon>Hyphomicrobiales</taxon>
        <taxon>Devosiaceae</taxon>
        <taxon>Pelagibacterium</taxon>
    </lineage>
</organism>
<evidence type="ECO:0000259" key="2">
    <source>
        <dbReference type="PROSITE" id="PS50110"/>
    </source>
</evidence>
<dbReference type="Gene3D" id="3.40.50.2300">
    <property type="match status" value="1"/>
</dbReference>
<sequence length="133" mass="14460">MNSAYPTLCGKAIMVVEDEYLIALNIEMAIVDLGANVVGPFSQIDDALAALQGSTNLPDAAILDINVRGQHVFPVADRLHERSIPFVFATGYDNWTIPNHLAHVQRFEKPTDPVRLIHALADQLVSRDASGVA</sequence>
<gene>
    <name evidence="3" type="ORF">OF122_09065</name>
</gene>
<evidence type="ECO:0000313" key="3">
    <source>
        <dbReference type="EMBL" id="UYQ73889.1"/>
    </source>
</evidence>
<dbReference type="Proteomes" id="UP001163882">
    <property type="component" value="Chromosome"/>
</dbReference>
<dbReference type="SUPFAM" id="SSF52172">
    <property type="entry name" value="CheY-like"/>
    <property type="match status" value="1"/>
</dbReference>
<feature type="domain" description="Response regulatory" evidence="2">
    <location>
        <begin position="12"/>
        <end position="124"/>
    </location>
</feature>
<keyword evidence="1" id="KW-0597">Phosphoprotein</keyword>
<dbReference type="InterPro" id="IPR011006">
    <property type="entry name" value="CheY-like_superfamily"/>
</dbReference>
<name>A0ABY6ITX8_9HYPH</name>
<feature type="modified residue" description="4-aspartylphosphate" evidence="1">
    <location>
        <position position="64"/>
    </location>
</feature>
<evidence type="ECO:0000313" key="4">
    <source>
        <dbReference type="Proteomes" id="UP001163882"/>
    </source>
</evidence>
<keyword evidence="4" id="KW-1185">Reference proteome</keyword>
<dbReference type="PROSITE" id="PS50110">
    <property type="entry name" value="RESPONSE_REGULATORY"/>
    <property type="match status" value="1"/>
</dbReference>
<evidence type="ECO:0000256" key="1">
    <source>
        <dbReference type="PROSITE-ProRule" id="PRU00169"/>
    </source>
</evidence>
<dbReference type="InterPro" id="IPR001789">
    <property type="entry name" value="Sig_transdc_resp-reg_receiver"/>
</dbReference>
<accession>A0ABY6ITX8</accession>
<dbReference type="SMART" id="SM00448">
    <property type="entry name" value="REC"/>
    <property type="match status" value="1"/>
</dbReference>